<dbReference type="Proteomes" id="UP000310314">
    <property type="component" value="Unassembled WGS sequence"/>
</dbReference>
<name>A0A5S3PUD7_9FLAO</name>
<comment type="caution">
    <text evidence="2">The sequence shown here is derived from an EMBL/GenBank/DDBJ whole genome shotgun (WGS) entry which is preliminary data.</text>
</comment>
<feature type="transmembrane region" description="Helical" evidence="1">
    <location>
        <begin position="18"/>
        <end position="38"/>
    </location>
</feature>
<gene>
    <name evidence="2" type="ORF">FEE95_13775</name>
</gene>
<dbReference type="EMBL" id="VATY01000002">
    <property type="protein sequence ID" value="TMM57543.1"/>
    <property type="molecule type" value="Genomic_DNA"/>
</dbReference>
<organism evidence="2 3">
    <name type="scientific">Maribacter algarum</name>
    <name type="common">ex Zhang et al. 2020</name>
    <dbReference type="NCBI Taxonomy" id="2578118"/>
    <lineage>
        <taxon>Bacteria</taxon>
        <taxon>Pseudomonadati</taxon>
        <taxon>Bacteroidota</taxon>
        <taxon>Flavobacteriia</taxon>
        <taxon>Flavobacteriales</taxon>
        <taxon>Flavobacteriaceae</taxon>
        <taxon>Maribacter</taxon>
    </lineage>
</organism>
<dbReference type="OrthoDB" id="954876at2"/>
<keyword evidence="1" id="KW-0472">Membrane</keyword>
<accession>A0A5S3PUD7</accession>
<proteinExistence type="predicted"/>
<sequence length="148" mass="16622">MNSSFENYNNLNPKQKRLIFYVLVGVMIFAIGAVGLGFTDNELIIEDGQLEITGQYGEAIPLADIQLIELTEKRPSLRRRINGFSFGSRKKGFFRTTGGEKVKAIINSNARPWILITKKSGDKIYFSSNGKSNQSIYQELKKTLPNKG</sequence>
<reference evidence="2 3" key="1">
    <citation type="submission" date="2019-05" db="EMBL/GenBank/DDBJ databases">
        <authorList>
            <person name="Zhang J.-Y."/>
            <person name="Feg X."/>
            <person name="Du Z.-J."/>
        </authorList>
    </citation>
    <scope>NUCLEOTIDE SEQUENCE [LARGE SCALE GENOMIC DNA]</scope>
    <source>
        <strain evidence="2 3">RZ26</strain>
    </source>
</reference>
<keyword evidence="1" id="KW-0812">Transmembrane</keyword>
<evidence type="ECO:0000313" key="3">
    <source>
        <dbReference type="Proteomes" id="UP000310314"/>
    </source>
</evidence>
<keyword evidence="3" id="KW-1185">Reference proteome</keyword>
<dbReference type="AlphaFoldDB" id="A0A5S3PUD7"/>
<dbReference type="RefSeq" id="WP_138658562.1">
    <property type="nucleotide sequence ID" value="NZ_VATY01000002.1"/>
</dbReference>
<keyword evidence="1" id="KW-1133">Transmembrane helix</keyword>
<evidence type="ECO:0008006" key="4">
    <source>
        <dbReference type="Google" id="ProtNLM"/>
    </source>
</evidence>
<evidence type="ECO:0000313" key="2">
    <source>
        <dbReference type="EMBL" id="TMM57543.1"/>
    </source>
</evidence>
<evidence type="ECO:0000256" key="1">
    <source>
        <dbReference type="SAM" id="Phobius"/>
    </source>
</evidence>
<protein>
    <recommendedName>
        <fullName evidence="4">Bacterial Pleckstrin homology domain-containing protein</fullName>
    </recommendedName>
</protein>